<comment type="caution">
    <text evidence="2">The sequence shown here is derived from an EMBL/GenBank/DDBJ whole genome shotgun (WGS) entry which is preliminary data.</text>
</comment>
<dbReference type="EMBL" id="JANAVB010016191">
    <property type="protein sequence ID" value="KAJ6832505.1"/>
    <property type="molecule type" value="Genomic_DNA"/>
</dbReference>
<sequence length="124" mass="14670">MVECIRNTLDRRVQFYEEEIRKLTEQRFMPVWNFCNFFILKESLAFMFEMAHLYEDALREYDELELCYLETGNTYVPVLEGRFSCEDGPVFRGTSQGLQRQYFTRILSMSAKSSGASHCQTTND</sequence>
<accession>A0AAX6GW23</accession>
<dbReference type="PANTHER" id="PTHR13251">
    <property type="entry name" value="EPILEPSY HOLOPROSENCEPHALY CANDIDATE 1/TMEM1"/>
    <property type="match status" value="1"/>
</dbReference>
<dbReference type="GO" id="GO:0034498">
    <property type="term" value="P:early endosome to Golgi transport"/>
    <property type="evidence" value="ECO:0007669"/>
    <property type="project" value="TreeGrafter"/>
</dbReference>
<organism evidence="2 3">
    <name type="scientific">Iris pallida</name>
    <name type="common">Sweet iris</name>
    <dbReference type="NCBI Taxonomy" id="29817"/>
    <lineage>
        <taxon>Eukaryota</taxon>
        <taxon>Viridiplantae</taxon>
        <taxon>Streptophyta</taxon>
        <taxon>Embryophyta</taxon>
        <taxon>Tracheophyta</taxon>
        <taxon>Spermatophyta</taxon>
        <taxon>Magnoliopsida</taxon>
        <taxon>Liliopsida</taxon>
        <taxon>Asparagales</taxon>
        <taxon>Iridaceae</taxon>
        <taxon>Iridoideae</taxon>
        <taxon>Irideae</taxon>
        <taxon>Iris</taxon>
    </lineage>
</organism>
<evidence type="ECO:0000259" key="1">
    <source>
        <dbReference type="Pfam" id="PF23036"/>
    </source>
</evidence>
<reference evidence="2" key="2">
    <citation type="submission" date="2023-04" db="EMBL/GenBank/DDBJ databases">
        <authorList>
            <person name="Bruccoleri R.E."/>
            <person name="Oakeley E.J."/>
            <person name="Faust A.-M."/>
            <person name="Dessus-Babus S."/>
            <person name="Altorfer M."/>
            <person name="Burckhardt D."/>
            <person name="Oertli M."/>
            <person name="Naumann U."/>
            <person name="Petersen F."/>
            <person name="Wong J."/>
        </authorList>
    </citation>
    <scope>NUCLEOTIDE SEQUENCE</scope>
    <source>
        <strain evidence="2">GSM-AAB239-AS_SAM_17_03QT</strain>
        <tissue evidence="2">Leaf</tissue>
    </source>
</reference>
<name>A0AAX6GW23_IRIPA</name>
<evidence type="ECO:0000313" key="2">
    <source>
        <dbReference type="EMBL" id="KAJ6832505.1"/>
    </source>
</evidence>
<dbReference type="InterPro" id="IPR056913">
    <property type="entry name" value="TRAPPC10/Trs130_N"/>
</dbReference>
<dbReference type="PANTHER" id="PTHR13251:SF3">
    <property type="entry name" value="TRAFFICKING PROTEIN PARTICLE COMPLEX SUBUNIT 10"/>
    <property type="match status" value="1"/>
</dbReference>
<feature type="domain" description="TRAPPC10/Trs130 N-terminal" evidence="1">
    <location>
        <begin position="7"/>
        <end position="69"/>
    </location>
</feature>
<dbReference type="Proteomes" id="UP001140949">
    <property type="component" value="Unassembled WGS sequence"/>
</dbReference>
<dbReference type="GO" id="GO:1990071">
    <property type="term" value="C:TRAPPII protein complex"/>
    <property type="evidence" value="ECO:0007669"/>
    <property type="project" value="InterPro"/>
</dbReference>
<reference evidence="2" key="1">
    <citation type="journal article" date="2023" name="GigaByte">
        <title>Genome assembly of the bearded iris, Iris pallida Lam.</title>
        <authorList>
            <person name="Bruccoleri R.E."/>
            <person name="Oakeley E.J."/>
            <person name="Faust A.M.E."/>
            <person name="Altorfer M."/>
            <person name="Dessus-Babus S."/>
            <person name="Burckhardt D."/>
            <person name="Oertli M."/>
            <person name="Naumann U."/>
            <person name="Petersen F."/>
            <person name="Wong J."/>
        </authorList>
    </citation>
    <scope>NUCLEOTIDE SEQUENCE</scope>
    <source>
        <strain evidence="2">GSM-AAB239-AS_SAM_17_03QT</strain>
    </source>
</reference>
<gene>
    <name evidence="2" type="ORF">M6B38_344065</name>
</gene>
<dbReference type="Pfam" id="PF23036">
    <property type="entry name" value="TRAPPC10_1st"/>
    <property type="match status" value="1"/>
</dbReference>
<evidence type="ECO:0000313" key="3">
    <source>
        <dbReference type="Proteomes" id="UP001140949"/>
    </source>
</evidence>
<dbReference type="GO" id="GO:0005829">
    <property type="term" value="C:cytosol"/>
    <property type="evidence" value="ECO:0007669"/>
    <property type="project" value="GOC"/>
</dbReference>
<dbReference type="AlphaFoldDB" id="A0AAX6GW23"/>
<keyword evidence="3" id="KW-1185">Reference proteome</keyword>
<dbReference type="GO" id="GO:0006891">
    <property type="term" value="P:intra-Golgi vesicle-mediated transport"/>
    <property type="evidence" value="ECO:0007669"/>
    <property type="project" value="TreeGrafter"/>
</dbReference>
<protein>
    <submittedName>
        <fullName evidence="2">Trafficking protein particle complex II-specific subunit 130-like protein</fullName>
    </submittedName>
</protein>
<dbReference type="InterPro" id="IPR045126">
    <property type="entry name" value="TRAPPC10/Trs130"/>
</dbReference>
<proteinExistence type="predicted"/>